<proteinExistence type="predicted"/>
<keyword evidence="2" id="KW-1185">Reference proteome</keyword>
<dbReference type="AlphaFoldDB" id="A0AA37W8I5"/>
<accession>A0AA37W8I5</accession>
<sequence length="253" mass="28121">MHIMAAGTGAKTYFVGQPKRLPSSNYDLLVSTPSTPVKGTSLELEMLPTSFTYKEFLAEQVNLANQEDGWCLLIGGNARGFSYEERHWKAIADYILSCCSSQGVQWLISTSPRTGKRAEDYLKQRLTPEAGFNGRVILWQKSKTIEQPSVMSMLATANRVYVTEDSASMLSEAVNTRLPVISLRPESSEYNALTTPLAEYHAQKAHIVRISLESVLSERTSIENWVVGDFSPLECCWSDVLSDCETLGLRKPA</sequence>
<comment type="caution">
    <text evidence="1">The sequence shown here is derived from an EMBL/GenBank/DDBJ whole genome shotgun (WGS) entry which is preliminary data.</text>
</comment>
<name>A0AA37W8I5_9GAMM</name>
<evidence type="ECO:0000313" key="2">
    <source>
        <dbReference type="Proteomes" id="UP001161389"/>
    </source>
</evidence>
<reference evidence="1" key="2">
    <citation type="submission" date="2023-01" db="EMBL/GenBank/DDBJ databases">
        <title>Draft genome sequence of Litoribrevibacter albus strain NBRC 110071.</title>
        <authorList>
            <person name="Sun Q."/>
            <person name="Mori K."/>
        </authorList>
    </citation>
    <scope>NUCLEOTIDE SEQUENCE</scope>
    <source>
        <strain evidence="1">NBRC 110071</strain>
    </source>
</reference>
<protein>
    <recommendedName>
        <fullName evidence="3">Nucleoside-diphosphate sugar epimerase</fullName>
    </recommendedName>
</protein>
<dbReference type="InterPro" id="IPR009367">
    <property type="entry name" value="Elm1-like"/>
</dbReference>
<dbReference type="Pfam" id="PF06258">
    <property type="entry name" value="Mito_fiss_Elm1"/>
    <property type="match status" value="1"/>
</dbReference>
<dbReference type="EMBL" id="BSNM01000016">
    <property type="protein sequence ID" value="GLQ32503.1"/>
    <property type="molecule type" value="Genomic_DNA"/>
</dbReference>
<evidence type="ECO:0000313" key="1">
    <source>
        <dbReference type="EMBL" id="GLQ32503.1"/>
    </source>
</evidence>
<dbReference type="Proteomes" id="UP001161389">
    <property type="component" value="Unassembled WGS sequence"/>
</dbReference>
<organism evidence="1 2">
    <name type="scientific">Litoribrevibacter albus</name>
    <dbReference type="NCBI Taxonomy" id="1473156"/>
    <lineage>
        <taxon>Bacteria</taxon>
        <taxon>Pseudomonadati</taxon>
        <taxon>Pseudomonadota</taxon>
        <taxon>Gammaproteobacteria</taxon>
        <taxon>Oceanospirillales</taxon>
        <taxon>Oceanospirillaceae</taxon>
        <taxon>Litoribrevibacter</taxon>
    </lineage>
</organism>
<evidence type="ECO:0008006" key="3">
    <source>
        <dbReference type="Google" id="ProtNLM"/>
    </source>
</evidence>
<reference evidence="1" key="1">
    <citation type="journal article" date="2014" name="Int. J. Syst. Evol. Microbiol.">
        <title>Complete genome sequence of Corynebacterium casei LMG S-19264T (=DSM 44701T), isolated from a smear-ripened cheese.</title>
        <authorList>
            <consortium name="US DOE Joint Genome Institute (JGI-PGF)"/>
            <person name="Walter F."/>
            <person name="Albersmeier A."/>
            <person name="Kalinowski J."/>
            <person name="Ruckert C."/>
        </authorList>
    </citation>
    <scope>NUCLEOTIDE SEQUENCE</scope>
    <source>
        <strain evidence="1">NBRC 110071</strain>
    </source>
</reference>
<gene>
    <name evidence="1" type="ORF">GCM10007876_29820</name>
</gene>